<evidence type="ECO:0000259" key="1">
    <source>
        <dbReference type="Pfam" id="PF04287"/>
    </source>
</evidence>
<dbReference type="Pfam" id="PF04287">
    <property type="entry name" value="DUF446"/>
    <property type="match status" value="1"/>
</dbReference>
<feature type="domain" description="YqcC-like" evidence="1">
    <location>
        <begin position="10"/>
        <end position="100"/>
    </location>
</feature>
<dbReference type="InterPro" id="IPR007384">
    <property type="entry name" value="UCP006257"/>
</dbReference>
<dbReference type="Proteomes" id="UP000190834">
    <property type="component" value="Unassembled WGS sequence"/>
</dbReference>
<sequence length="106" mass="12278">MINPTEFTVLLPALERELKAAALWQTQRPEDQSLQSTEPFSLDTLHPHEWLQWIFLPRMQQLLADKAPLPQGFLLTPYFDEVWKEHPQYQAILTVLHQIDGAVASC</sequence>
<accession>A0A1T4RWC7</accession>
<organism evidence="2 3">
    <name type="scientific">Vibrio cincinnatiensis DSM 19608</name>
    <dbReference type="NCBI Taxonomy" id="1123491"/>
    <lineage>
        <taxon>Bacteria</taxon>
        <taxon>Pseudomonadati</taxon>
        <taxon>Pseudomonadota</taxon>
        <taxon>Gammaproteobacteria</taxon>
        <taxon>Vibrionales</taxon>
        <taxon>Vibrionaceae</taxon>
        <taxon>Vibrio</taxon>
    </lineage>
</organism>
<dbReference type="Gene3D" id="1.20.1440.40">
    <property type="entry name" value="YqcC-like"/>
    <property type="match status" value="1"/>
</dbReference>
<dbReference type="OrthoDB" id="8794567at2"/>
<dbReference type="GO" id="GO:0044010">
    <property type="term" value="P:single-species biofilm formation"/>
    <property type="evidence" value="ECO:0007669"/>
    <property type="project" value="TreeGrafter"/>
</dbReference>
<keyword evidence="3" id="KW-1185">Reference proteome</keyword>
<name>A0A1T4RWC7_VIBCI</name>
<evidence type="ECO:0000313" key="3">
    <source>
        <dbReference type="Proteomes" id="UP000190834"/>
    </source>
</evidence>
<dbReference type="EMBL" id="FUXB01000016">
    <property type="protein sequence ID" value="SKA20314.1"/>
    <property type="molecule type" value="Genomic_DNA"/>
</dbReference>
<proteinExistence type="predicted"/>
<reference evidence="3" key="1">
    <citation type="submission" date="2017-02" db="EMBL/GenBank/DDBJ databases">
        <authorList>
            <person name="Varghese N."/>
            <person name="Submissions S."/>
        </authorList>
    </citation>
    <scope>NUCLEOTIDE SEQUENCE [LARGE SCALE GENOMIC DNA]</scope>
    <source>
        <strain evidence="3">DSM 19608</strain>
    </source>
</reference>
<evidence type="ECO:0000313" key="2">
    <source>
        <dbReference type="EMBL" id="SKA20314.1"/>
    </source>
</evidence>
<dbReference type="SUPFAM" id="SSF158452">
    <property type="entry name" value="YqcC-like"/>
    <property type="match status" value="1"/>
</dbReference>
<dbReference type="PANTHER" id="PTHR39586">
    <property type="entry name" value="CYTOPLASMIC PROTEIN-RELATED"/>
    <property type="match status" value="1"/>
</dbReference>
<dbReference type="GeneID" id="70584100"/>
<protein>
    <submittedName>
        <fullName evidence="2">Uncharacterized conserved protein YqcC, DUF446 family</fullName>
    </submittedName>
</protein>
<gene>
    <name evidence="2" type="ORF">SAMN02745782_02864</name>
</gene>
<dbReference type="InterPro" id="IPR023376">
    <property type="entry name" value="YqcC-like_dom"/>
</dbReference>
<dbReference type="PIRSF" id="PIRSF006257">
    <property type="entry name" value="UCP006257"/>
    <property type="match status" value="1"/>
</dbReference>
<dbReference type="STRING" id="1123491.SAMN02745782_02864"/>
<dbReference type="RefSeq" id="WP_078927220.1">
    <property type="nucleotide sequence ID" value="NZ_FUXB01000016.1"/>
</dbReference>
<dbReference type="PANTHER" id="PTHR39586:SF1">
    <property type="entry name" value="CYTOPLASMIC PROTEIN"/>
    <property type="match status" value="1"/>
</dbReference>
<dbReference type="InterPro" id="IPR036814">
    <property type="entry name" value="YqcC-like_sf"/>
</dbReference>
<dbReference type="AlphaFoldDB" id="A0A1T4RWC7"/>